<evidence type="ECO:0000313" key="2">
    <source>
        <dbReference type="Proteomes" id="UP000576603"/>
    </source>
</evidence>
<name>A0AAW3U608_XANEU</name>
<reference evidence="1 2" key="1">
    <citation type="submission" date="2020-08" db="EMBL/GenBank/DDBJ databases">
        <title>Studying the diversity of plant-associated saprophytic bacteria and their role in host health and plant-pathogen interactions.</title>
        <authorList>
            <person name="Potnis N."/>
        </authorList>
    </citation>
    <scope>NUCLEOTIDE SEQUENCE [LARGE SCALE GENOMIC DNA]</scope>
    <source>
        <strain evidence="1 2">CFBP 7922</strain>
    </source>
</reference>
<sequence length="37" mass="3836">MSDIDCMEKFHSSHDAVSNIGRICSPPGLGLTCATAA</sequence>
<dbReference type="Proteomes" id="UP000576603">
    <property type="component" value="Unassembled WGS sequence"/>
</dbReference>
<dbReference type="AlphaFoldDB" id="A0AAW3U608"/>
<dbReference type="EMBL" id="JACHNL010000006">
    <property type="protein sequence ID" value="MBB4724588.1"/>
    <property type="molecule type" value="Genomic_DNA"/>
</dbReference>
<accession>A0AAW3U608</accession>
<organism evidence="1 2">
    <name type="scientific">Xanthomonas euvesicatoria</name>
    <dbReference type="NCBI Taxonomy" id="456327"/>
    <lineage>
        <taxon>Bacteria</taxon>
        <taxon>Pseudomonadati</taxon>
        <taxon>Pseudomonadota</taxon>
        <taxon>Gammaproteobacteria</taxon>
        <taxon>Lysobacterales</taxon>
        <taxon>Lysobacteraceae</taxon>
        <taxon>Xanthomonas</taxon>
    </lineage>
</organism>
<protein>
    <submittedName>
        <fullName evidence="1">Uncharacterized protein</fullName>
    </submittedName>
</protein>
<evidence type="ECO:0000313" key="1">
    <source>
        <dbReference type="EMBL" id="MBB4724588.1"/>
    </source>
</evidence>
<gene>
    <name evidence="1" type="ORF">FHY32_002957</name>
</gene>
<proteinExistence type="predicted"/>
<comment type="caution">
    <text evidence="1">The sequence shown here is derived from an EMBL/GenBank/DDBJ whole genome shotgun (WGS) entry which is preliminary data.</text>
</comment>